<evidence type="ECO:0000313" key="5">
    <source>
        <dbReference type="Proteomes" id="UP000285120"/>
    </source>
</evidence>
<proteinExistence type="predicted"/>
<gene>
    <name evidence="4" type="ORF">ATL39_2947</name>
</gene>
<protein>
    <submittedName>
        <fullName evidence="4">Uncharacterized protein (TIGR02271 family)</fullName>
    </submittedName>
</protein>
<feature type="region of interest" description="Disordered" evidence="1">
    <location>
        <begin position="250"/>
        <end position="299"/>
    </location>
</feature>
<dbReference type="Pfam" id="PF09557">
    <property type="entry name" value="DUF2382"/>
    <property type="match status" value="1"/>
</dbReference>
<dbReference type="InterPro" id="IPR052967">
    <property type="entry name" value="Stress_Response_Assoc"/>
</dbReference>
<dbReference type="Proteomes" id="UP000285120">
    <property type="component" value="Unassembled WGS sequence"/>
</dbReference>
<evidence type="ECO:0000256" key="1">
    <source>
        <dbReference type="SAM" id="MobiDB-lite"/>
    </source>
</evidence>
<feature type="region of interest" description="Disordered" evidence="1">
    <location>
        <begin position="69"/>
        <end position="88"/>
    </location>
</feature>
<name>A0A419UWL5_9BACL</name>
<dbReference type="OrthoDB" id="2678178at2"/>
<dbReference type="AlphaFoldDB" id="A0A419UWL5"/>
<dbReference type="Pfam" id="PF11181">
    <property type="entry name" value="YflT"/>
    <property type="match status" value="1"/>
</dbReference>
<feature type="domain" description="General stress protein 17M-like" evidence="3">
    <location>
        <begin position="7"/>
        <end position="111"/>
    </location>
</feature>
<organism evidence="4 5">
    <name type="scientific">Sinobaca qinghaiensis</name>
    <dbReference type="NCBI Taxonomy" id="342944"/>
    <lineage>
        <taxon>Bacteria</taxon>
        <taxon>Bacillati</taxon>
        <taxon>Bacillota</taxon>
        <taxon>Bacilli</taxon>
        <taxon>Bacillales</taxon>
        <taxon>Sporolactobacillaceae</taxon>
        <taxon>Sinobaca</taxon>
    </lineage>
</organism>
<dbReference type="PANTHER" id="PTHR38463">
    <property type="entry name" value="STRESS RESPONSE PROTEIN YSNF"/>
    <property type="match status" value="1"/>
</dbReference>
<dbReference type="NCBIfam" id="TIGR02271">
    <property type="entry name" value="YsnF/AvaK domain"/>
    <property type="match status" value="1"/>
</dbReference>
<evidence type="ECO:0000259" key="3">
    <source>
        <dbReference type="Pfam" id="PF11181"/>
    </source>
</evidence>
<reference evidence="4 5" key="1">
    <citation type="submission" date="2018-09" db="EMBL/GenBank/DDBJ databases">
        <title>Genomic Encyclopedia of Archaeal and Bacterial Type Strains, Phase II (KMG-II): from individual species to whole genera.</title>
        <authorList>
            <person name="Goeker M."/>
        </authorList>
    </citation>
    <scope>NUCLEOTIDE SEQUENCE [LARGE SCALE GENOMIC DNA]</scope>
    <source>
        <strain evidence="4 5">DSM 17008</strain>
    </source>
</reference>
<feature type="compositionally biased region" description="Basic and acidic residues" evidence="1">
    <location>
        <begin position="195"/>
        <end position="207"/>
    </location>
</feature>
<dbReference type="InterPro" id="IPR025889">
    <property type="entry name" value="GSP17M-like_dom"/>
</dbReference>
<sequence>MTAAVHGVYENSQQAAEAIAALKQEGVLSDNISIVLNDENEGSFISKETGVQANVEQTQEKENTSFMDGLKNMFKGSSSDTDSTTHTSATLQELGLSEAEADSHASAVEKGSVIVLTHSLDTAPIDEQEVPPPGNEYTTAEPDKAPTAQNESTEEQVMPLREEQLDVTKKKVDKGEVGVTKEVVEEEQTVSVPVQREEAFIEKRPVDSSETAPPGEIGEDHDEVRMRLTDEEVEIKKTSVVTDEVVVGKRKIQETEEETEHVKREEARINDEGQTTENEDPSVHPLSNKKGNDNETKKS</sequence>
<feature type="region of interest" description="Disordered" evidence="1">
    <location>
        <begin position="185"/>
        <end position="224"/>
    </location>
</feature>
<feature type="compositionally biased region" description="Low complexity" evidence="1">
    <location>
        <begin position="77"/>
        <end position="88"/>
    </location>
</feature>
<feature type="domain" description="DUF2382" evidence="2">
    <location>
        <begin position="158"/>
        <end position="269"/>
    </location>
</feature>
<evidence type="ECO:0000259" key="2">
    <source>
        <dbReference type="Pfam" id="PF09557"/>
    </source>
</evidence>
<comment type="caution">
    <text evidence="4">The sequence shown here is derived from an EMBL/GenBank/DDBJ whole genome shotgun (WGS) entry which is preliminary data.</text>
</comment>
<feature type="compositionally biased region" description="Basic and acidic residues" evidence="1">
    <location>
        <begin position="290"/>
        <end position="299"/>
    </location>
</feature>
<accession>A0A419UWL5</accession>
<feature type="region of interest" description="Disordered" evidence="1">
    <location>
        <begin position="121"/>
        <end position="159"/>
    </location>
</feature>
<evidence type="ECO:0000313" key="4">
    <source>
        <dbReference type="EMBL" id="RKD69527.1"/>
    </source>
</evidence>
<dbReference type="InterPro" id="IPR019060">
    <property type="entry name" value="DUF2382"/>
</dbReference>
<feature type="compositionally biased region" description="Basic and acidic residues" evidence="1">
    <location>
        <begin position="260"/>
        <end position="271"/>
    </location>
</feature>
<dbReference type="RefSeq" id="WP_120194092.1">
    <property type="nucleotide sequence ID" value="NZ_RAPK01000011.1"/>
</dbReference>
<keyword evidence="5" id="KW-1185">Reference proteome</keyword>
<dbReference type="PANTHER" id="PTHR38463:SF1">
    <property type="entry name" value="STRESS RESPONSE PROTEIN YSNF"/>
    <property type="match status" value="1"/>
</dbReference>
<dbReference type="EMBL" id="RAPK01000011">
    <property type="protein sequence ID" value="RKD69527.1"/>
    <property type="molecule type" value="Genomic_DNA"/>
</dbReference>